<dbReference type="AlphaFoldDB" id="A0A1R2B6D4"/>
<dbReference type="InterPro" id="IPR013951">
    <property type="entry name" value="Rxt3"/>
</dbReference>
<feature type="compositionally biased region" description="Basic and acidic residues" evidence="1">
    <location>
        <begin position="32"/>
        <end position="43"/>
    </location>
</feature>
<feature type="compositionally biased region" description="Basic residues" evidence="1">
    <location>
        <begin position="68"/>
        <end position="92"/>
    </location>
</feature>
<comment type="caution">
    <text evidence="2">The sequence shown here is derived from an EMBL/GenBank/DDBJ whole genome shotgun (WGS) entry which is preliminary data.</text>
</comment>
<gene>
    <name evidence="2" type="ORF">SteCoe_29250</name>
</gene>
<dbReference type="Proteomes" id="UP000187209">
    <property type="component" value="Unassembled WGS sequence"/>
</dbReference>
<protein>
    <submittedName>
        <fullName evidence="2">Uncharacterized protein</fullName>
    </submittedName>
</protein>
<evidence type="ECO:0000256" key="1">
    <source>
        <dbReference type="SAM" id="MobiDB-lite"/>
    </source>
</evidence>
<keyword evidence="3" id="KW-1185">Reference proteome</keyword>
<evidence type="ECO:0000313" key="3">
    <source>
        <dbReference type="Proteomes" id="UP000187209"/>
    </source>
</evidence>
<dbReference type="Pfam" id="PF08642">
    <property type="entry name" value="Rxt3"/>
    <property type="match status" value="1"/>
</dbReference>
<reference evidence="2 3" key="1">
    <citation type="submission" date="2016-11" db="EMBL/GenBank/DDBJ databases">
        <title>The macronuclear genome of Stentor coeruleus: a giant cell with tiny introns.</title>
        <authorList>
            <person name="Slabodnick M."/>
            <person name="Ruby J.G."/>
            <person name="Reiff S.B."/>
            <person name="Swart E.C."/>
            <person name="Gosai S."/>
            <person name="Prabakaran S."/>
            <person name="Witkowska E."/>
            <person name="Larue G.E."/>
            <person name="Fisher S."/>
            <person name="Freeman R.M."/>
            <person name="Gunawardena J."/>
            <person name="Chu W."/>
            <person name="Stover N.A."/>
            <person name="Gregory B.D."/>
            <person name="Nowacki M."/>
            <person name="Derisi J."/>
            <person name="Roy S.W."/>
            <person name="Marshall W.F."/>
            <person name="Sood P."/>
        </authorList>
    </citation>
    <scope>NUCLEOTIDE SEQUENCE [LARGE SCALE GENOMIC DNA]</scope>
    <source>
        <strain evidence="2">WM001</strain>
    </source>
</reference>
<organism evidence="2 3">
    <name type="scientific">Stentor coeruleus</name>
    <dbReference type="NCBI Taxonomy" id="5963"/>
    <lineage>
        <taxon>Eukaryota</taxon>
        <taxon>Sar</taxon>
        <taxon>Alveolata</taxon>
        <taxon>Ciliophora</taxon>
        <taxon>Postciliodesmatophora</taxon>
        <taxon>Heterotrichea</taxon>
        <taxon>Heterotrichida</taxon>
        <taxon>Stentoridae</taxon>
        <taxon>Stentor</taxon>
    </lineage>
</organism>
<feature type="compositionally biased region" description="Basic and acidic residues" evidence="1">
    <location>
        <begin position="1"/>
        <end position="13"/>
    </location>
</feature>
<evidence type="ECO:0000313" key="2">
    <source>
        <dbReference type="EMBL" id="OMJ72331.1"/>
    </source>
</evidence>
<dbReference type="EMBL" id="MPUH01000910">
    <property type="protein sequence ID" value="OMJ72331.1"/>
    <property type="molecule type" value="Genomic_DNA"/>
</dbReference>
<dbReference type="InterPro" id="IPR036609">
    <property type="entry name" value="LCCL_sf"/>
</dbReference>
<feature type="compositionally biased region" description="Basic and acidic residues" evidence="1">
    <location>
        <begin position="94"/>
        <end position="106"/>
    </location>
</feature>
<accession>A0A1R2B6D4</accession>
<dbReference type="Gene3D" id="2.170.130.20">
    <property type="entry name" value="LCCL-like domain"/>
    <property type="match status" value="1"/>
</dbReference>
<dbReference type="OrthoDB" id="3596986at2759"/>
<name>A0A1R2B6D4_9CILI</name>
<proteinExistence type="predicted"/>
<feature type="region of interest" description="Disordered" evidence="1">
    <location>
        <begin position="1"/>
        <end position="122"/>
    </location>
</feature>
<sequence length="427" mass="49362">MDPKKQAKLKDSDNSDEGNSGSEEVESEEEEEKSKQASDKEGESNTMRLRRNKIVRSVYNIRSDKKSSRGLRGKKSGIKRGRAPSSRGRVKSKSYGDRDNSKRSDSESESEESAESCEYQNEIPAPTNSEKFLYKPGVPWPDLSPYLQQVIEIRVAREYLNPKNKQVVARNLWGNDVYTSDSDIVAVIHHVGLINIWQEIAPIYEGIAVYTRITKGRANYVSCIRNRIRSKKLSNYEGYSIKPERVVYLNSLGKIEELIEMAEKMPTDYPKHRPKPNLNMKAMRIIPGTMIIFDLSFEPVYPYNLENFGDKWWNEAEFLSTRLKTVVVILETYTQRFELSLVSEGEDEPIFEHQDKYRWAQVNEPLMLKDSEFFKDNKVPLEECYVTVVHKSLDWGEIEWTSSSVFIKKVEYGPIRCFKYVSSHVAS</sequence>